<dbReference type="PANTHER" id="PTHR43963">
    <property type="entry name" value="CARBONYL REDUCTASE 1-RELATED"/>
    <property type="match status" value="1"/>
</dbReference>
<dbReference type="InterPro" id="IPR036291">
    <property type="entry name" value="NAD(P)-bd_dom_sf"/>
</dbReference>
<evidence type="ECO:0000256" key="3">
    <source>
        <dbReference type="ARBA" id="ARBA00023002"/>
    </source>
</evidence>
<sequence>MSTTQKTIALISGANTGIGEATARILARDHGFHVLVGSRNLEAGEKVAKSITSQGHSAEAVQLDVTSDASIAAAVDKIEKDFGLLDVLVNNAGILIDYVPGVNESTKGLTTREIFTRTVSVNVVGTACLTDACVPLLRKAAAARHHPRVVFVSSIMGSIQEAGVKTNPWYPLDYKAYDTSKAGVDMLAVQYSRILEDVGASVNAVCPGLVRSALTRYTMGETPEVGARRIVELATAEEGGPTGTFTNIHGPIAW</sequence>
<keyword evidence="2" id="KW-0521">NADP</keyword>
<keyword evidence="5" id="KW-1185">Reference proteome</keyword>
<evidence type="ECO:0000313" key="4">
    <source>
        <dbReference type="EMBL" id="KAJ9621114.1"/>
    </source>
</evidence>
<reference evidence="4" key="1">
    <citation type="submission" date="2022-10" db="EMBL/GenBank/DDBJ databases">
        <title>Culturing micro-colonial fungi from biological soil crusts in the Mojave desert and describing Neophaeococcomyces mojavensis, and introducing the new genera and species Taxawa tesnikishii.</title>
        <authorList>
            <person name="Kurbessoian T."/>
            <person name="Stajich J.E."/>
        </authorList>
    </citation>
    <scope>NUCLEOTIDE SEQUENCE</scope>
    <source>
        <strain evidence="4">TK_35</strain>
    </source>
</reference>
<organism evidence="4 5">
    <name type="scientific">Knufia peltigerae</name>
    <dbReference type="NCBI Taxonomy" id="1002370"/>
    <lineage>
        <taxon>Eukaryota</taxon>
        <taxon>Fungi</taxon>
        <taxon>Dikarya</taxon>
        <taxon>Ascomycota</taxon>
        <taxon>Pezizomycotina</taxon>
        <taxon>Eurotiomycetes</taxon>
        <taxon>Chaetothyriomycetidae</taxon>
        <taxon>Chaetothyriales</taxon>
        <taxon>Trichomeriaceae</taxon>
        <taxon>Knufia</taxon>
    </lineage>
</organism>
<dbReference type="GO" id="GO:0016491">
    <property type="term" value="F:oxidoreductase activity"/>
    <property type="evidence" value="ECO:0007669"/>
    <property type="project" value="UniProtKB-KW"/>
</dbReference>
<evidence type="ECO:0000313" key="5">
    <source>
        <dbReference type="Proteomes" id="UP001172681"/>
    </source>
</evidence>
<dbReference type="Gene3D" id="3.40.50.720">
    <property type="entry name" value="NAD(P)-binding Rossmann-like Domain"/>
    <property type="match status" value="1"/>
</dbReference>
<accession>A0AA38XUD7</accession>
<dbReference type="PANTHER" id="PTHR43963:SF6">
    <property type="entry name" value="CHAIN DEHYDROGENASE FAMILY PROTEIN, PUTATIVE (AFU_ORTHOLOGUE AFUA_3G15350)-RELATED"/>
    <property type="match status" value="1"/>
</dbReference>
<dbReference type="PRINTS" id="PR00081">
    <property type="entry name" value="GDHRDH"/>
</dbReference>
<gene>
    <name evidence="4" type="ORF">H2204_012008</name>
</gene>
<keyword evidence="3" id="KW-0560">Oxidoreductase</keyword>
<comment type="similarity">
    <text evidence="1">Belongs to the short-chain dehydrogenases/reductases (SDR) family.</text>
</comment>
<dbReference type="InterPro" id="IPR002347">
    <property type="entry name" value="SDR_fam"/>
</dbReference>
<dbReference type="Pfam" id="PF00106">
    <property type="entry name" value="adh_short"/>
    <property type="match status" value="1"/>
</dbReference>
<comment type="caution">
    <text evidence="4">The sequence shown here is derived from an EMBL/GenBank/DDBJ whole genome shotgun (WGS) entry which is preliminary data.</text>
</comment>
<dbReference type="Proteomes" id="UP001172681">
    <property type="component" value="Unassembled WGS sequence"/>
</dbReference>
<dbReference type="SUPFAM" id="SSF51735">
    <property type="entry name" value="NAD(P)-binding Rossmann-fold domains"/>
    <property type="match status" value="1"/>
</dbReference>
<evidence type="ECO:0000256" key="1">
    <source>
        <dbReference type="ARBA" id="ARBA00006484"/>
    </source>
</evidence>
<dbReference type="EMBL" id="JAPDRN010000117">
    <property type="protein sequence ID" value="KAJ9621114.1"/>
    <property type="molecule type" value="Genomic_DNA"/>
</dbReference>
<dbReference type="AlphaFoldDB" id="A0AA38XUD7"/>
<evidence type="ECO:0000256" key="2">
    <source>
        <dbReference type="ARBA" id="ARBA00022857"/>
    </source>
</evidence>
<protein>
    <submittedName>
        <fullName evidence="4">Uncharacterized protein</fullName>
    </submittedName>
</protein>
<proteinExistence type="inferred from homology"/>
<name>A0AA38XUD7_9EURO</name>